<dbReference type="InterPro" id="IPR006311">
    <property type="entry name" value="TAT_signal"/>
</dbReference>
<dbReference type="RefSeq" id="WP_110564984.1">
    <property type="nucleotide sequence ID" value="NZ_PYBV01000022.1"/>
</dbReference>
<keyword evidence="2" id="KW-0732">Signal</keyword>
<feature type="chain" id="PRO_5038501173" evidence="2">
    <location>
        <begin position="28"/>
        <end position="194"/>
    </location>
</feature>
<dbReference type="Proteomes" id="UP000248333">
    <property type="component" value="Unassembled WGS sequence"/>
</dbReference>
<sequence length="194" mass="19815">MSRAARRRALHRLGAGVVVLVAAVAVAACGADAVAPLPVQPPAPSSPPPTLSAAPATPAPTEPAGSPSRPPPTSGRPIAAPPAPTSARGTPQRPPPASTGPTTSCQGAVRYDLPLAETELELLRSLCFATGAVLRIQGIGPGLVTVDRPELVSQQYEAGVVDIRFVRPGTVDVTIPQQDRSHTITVVVRQSTDS</sequence>
<dbReference type="OrthoDB" id="3395498at2"/>
<organism evidence="3 4">
    <name type="scientific">Micromonospora arborensis</name>
    <dbReference type="NCBI Taxonomy" id="2116518"/>
    <lineage>
        <taxon>Bacteria</taxon>
        <taxon>Bacillati</taxon>
        <taxon>Actinomycetota</taxon>
        <taxon>Actinomycetes</taxon>
        <taxon>Micromonosporales</taxon>
        <taxon>Micromonosporaceae</taxon>
        <taxon>Micromonospora</taxon>
    </lineage>
</organism>
<feature type="signal peptide" evidence="2">
    <location>
        <begin position="1"/>
        <end position="27"/>
    </location>
</feature>
<dbReference type="EMBL" id="PYBV01000022">
    <property type="protein sequence ID" value="PYC68510.1"/>
    <property type="molecule type" value="Genomic_DNA"/>
</dbReference>
<accession>A0A318NGZ5</accession>
<feature type="compositionally biased region" description="Pro residues" evidence="1">
    <location>
        <begin position="39"/>
        <end position="50"/>
    </location>
</feature>
<gene>
    <name evidence="3" type="ORF">C7C45_18805</name>
</gene>
<proteinExistence type="predicted"/>
<dbReference type="PROSITE" id="PS51257">
    <property type="entry name" value="PROKAR_LIPOPROTEIN"/>
    <property type="match status" value="1"/>
</dbReference>
<evidence type="ECO:0000313" key="3">
    <source>
        <dbReference type="EMBL" id="PYC68510.1"/>
    </source>
</evidence>
<feature type="compositionally biased region" description="Pro residues" evidence="1">
    <location>
        <begin position="68"/>
        <end position="84"/>
    </location>
</feature>
<comment type="caution">
    <text evidence="3">The sequence shown here is derived from an EMBL/GenBank/DDBJ whole genome shotgun (WGS) entry which is preliminary data.</text>
</comment>
<evidence type="ECO:0000256" key="2">
    <source>
        <dbReference type="SAM" id="SignalP"/>
    </source>
</evidence>
<dbReference type="AlphaFoldDB" id="A0A318NGZ5"/>
<protein>
    <submittedName>
        <fullName evidence="3">Uncharacterized protein</fullName>
    </submittedName>
</protein>
<evidence type="ECO:0000313" key="4">
    <source>
        <dbReference type="Proteomes" id="UP000248333"/>
    </source>
</evidence>
<reference evidence="3 4" key="1">
    <citation type="submission" date="2018-03" db="EMBL/GenBank/DDBJ databases">
        <title>Bioinformatic expansion and discovery of thiopeptide antibiotics.</title>
        <authorList>
            <person name="Schwalen C.J."/>
            <person name="Hudson G.A."/>
            <person name="Mitchell D.A."/>
        </authorList>
    </citation>
    <scope>NUCLEOTIDE SEQUENCE [LARGE SCALE GENOMIC DNA]</scope>
    <source>
        <strain evidence="3 4">NRRL 8041</strain>
    </source>
</reference>
<keyword evidence="4" id="KW-1185">Reference proteome</keyword>
<name>A0A318NGZ5_9ACTN</name>
<dbReference type="PROSITE" id="PS51318">
    <property type="entry name" value="TAT"/>
    <property type="match status" value="1"/>
</dbReference>
<evidence type="ECO:0000256" key="1">
    <source>
        <dbReference type="SAM" id="MobiDB-lite"/>
    </source>
</evidence>
<feature type="region of interest" description="Disordered" evidence="1">
    <location>
        <begin position="39"/>
        <end position="106"/>
    </location>
</feature>